<feature type="non-terminal residue" evidence="1">
    <location>
        <position position="80"/>
    </location>
</feature>
<dbReference type="Proteomes" id="UP000054495">
    <property type="component" value="Unassembled WGS sequence"/>
</dbReference>
<keyword evidence="2" id="KW-1185">Reference proteome</keyword>
<accession>A0A0D6L7L3</accession>
<evidence type="ECO:0000313" key="1">
    <source>
        <dbReference type="EMBL" id="EPB66928.1"/>
    </source>
</evidence>
<name>A0A0D6L7L3_9BILA</name>
<organism evidence="1 2">
    <name type="scientific">Ancylostoma ceylanicum</name>
    <dbReference type="NCBI Taxonomy" id="53326"/>
    <lineage>
        <taxon>Eukaryota</taxon>
        <taxon>Metazoa</taxon>
        <taxon>Ecdysozoa</taxon>
        <taxon>Nematoda</taxon>
        <taxon>Chromadorea</taxon>
        <taxon>Rhabditida</taxon>
        <taxon>Rhabditina</taxon>
        <taxon>Rhabditomorpha</taxon>
        <taxon>Strongyloidea</taxon>
        <taxon>Ancylostomatidae</taxon>
        <taxon>Ancylostomatinae</taxon>
        <taxon>Ancylostoma</taxon>
    </lineage>
</organism>
<protein>
    <submittedName>
        <fullName evidence="1">Uncharacterized protein</fullName>
    </submittedName>
</protein>
<sequence>MPVAVLALPERTILVKAFSSRDDAMPSRKDKSEDFCATSPTVLEFFLGSSHQSTKAYSSLEHGQECNDELWRGEGSIVRE</sequence>
<evidence type="ECO:0000313" key="2">
    <source>
        <dbReference type="Proteomes" id="UP000054495"/>
    </source>
</evidence>
<dbReference type="AlphaFoldDB" id="A0A0D6L7L3"/>
<reference evidence="1 2" key="1">
    <citation type="submission" date="2013-05" db="EMBL/GenBank/DDBJ databases">
        <title>Draft genome of the parasitic nematode Anyclostoma ceylanicum.</title>
        <authorList>
            <person name="Mitreva M."/>
        </authorList>
    </citation>
    <scope>NUCLEOTIDE SEQUENCE [LARGE SCALE GENOMIC DNA]</scope>
</reference>
<gene>
    <name evidence="1" type="ORF">ANCCEY_13983</name>
</gene>
<dbReference type="EMBL" id="KE125852">
    <property type="protein sequence ID" value="EPB66928.1"/>
    <property type="molecule type" value="Genomic_DNA"/>
</dbReference>
<proteinExistence type="predicted"/>